<gene>
    <name evidence="2" type="ORF">CGZ90_00620</name>
</gene>
<proteinExistence type="predicted"/>
<dbReference type="InterPro" id="IPR023385">
    <property type="entry name" value="YopX-like_C"/>
</dbReference>
<dbReference type="SUPFAM" id="SSF159006">
    <property type="entry name" value="YopX-like"/>
    <property type="match status" value="1"/>
</dbReference>
<dbReference type="NCBIfam" id="TIGR01671">
    <property type="entry name" value="phage_TIGR01671"/>
    <property type="match status" value="1"/>
</dbReference>
<evidence type="ECO:0000313" key="2">
    <source>
        <dbReference type="EMBL" id="OYD58439.1"/>
    </source>
</evidence>
<name>A0A235FB77_9BACL</name>
<dbReference type="RefSeq" id="WP_094250401.1">
    <property type="nucleotide sequence ID" value="NZ_JBHLXL010000001.1"/>
</dbReference>
<organism evidence="2 3">
    <name type="scientific">Fictibacillus aquaticus</name>
    <dbReference type="NCBI Taxonomy" id="2021314"/>
    <lineage>
        <taxon>Bacteria</taxon>
        <taxon>Bacillati</taxon>
        <taxon>Bacillota</taxon>
        <taxon>Bacilli</taxon>
        <taxon>Bacillales</taxon>
        <taxon>Fictibacillaceae</taxon>
        <taxon>Fictibacillus</taxon>
    </lineage>
</organism>
<protein>
    <recommendedName>
        <fullName evidence="1">YopX protein domain-containing protein</fullName>
    </recommendedName>
</protein>
<sequence>MREIKFRFYSNIEKKMHHQLSLIGLQGLEKNPPIYDADQVYCDRFEDKRVQRYSDGHLMQYTGLKDKNGVEIYEGDVLRVQGEDYPFEKEWIGIVKYIDGSYFIENLEGTDGDYLFNELREQEVIGNKYEHSHLLEVSK</sequence>
<dbReference type="Pfam" id="PF09643">
    <property type="entry name" value="YopX"/>
    <property type="match status" value="1"/>
</dbReference>
<accession>A0A235FB77</accession>
<evidence type="ECO:0000259" key="1">
    <source>
        <dbReference type="Pfam" id="PF09643"/>
    </source>
</evidence>
<dbReference type="Gene3D" id="2.30.30.290">
    <property type="entry name" value="YopX-like domains"/>
    <property type="match status" value="1"/>
</dbReference>
<keyword evidence="3" id="KW-1185">Reference proteome</keyword>
<dbReference type="Proteomes" id="UP000215059">
    <property type="component" value="Unassembled WGS sequence"/>
</dbReference>
<evidence type="ECO:0000313" key="3">
    <source>
        <dbReference type="Proteomes" id="UP000215059"/>
    </source>
</evidence>
<comment type="caution">
    <text evidence="2">The sequence shown here is derived from an EMBL/GenBank/DDBJ whole genome shotgun (WGS) entry which is preliminary data.</text>
</comment>
<dbReference type="InterPro" id="IPR019096">
    <property type="entry name" value="YopX_protein"/>
</dbReference>
<dbReference type="EMBL" id="NOII01000001">
    <property type="protein sequence ID" value="OYD58439.1"/>
    <property type="molecule type" value="Genomic_DNA"/>
</dbReference>
<dbReference type="InterPro" id="IPR010024">
    <property type="entry name" value="CHP16711"/>
</dbReference>
<feature type="domain" description="YopX protein" evidence="1">
    <location>
        <begin position="5"/>
        <end position="136"/>
    </location>
</feature>
<reference evidence="2 3" key="1">
    <citation type="submission" date="2017-07" db="EMBL/GenBank/DDBJ databases">
        <title>Fictibacillus sp. nov. GDSW-R2A3 Genome sequencing and assembly.</title>
        <authorList>
            <person name="Mayilraj S."/>
        </authorList>
    </citation>
    <scope>NUCLEOTIDE SEQUENCE [LARGE SCALE GENOMIC DNA]</scope>
    <source>
        <strain evidence="2 3">GDSW-R2A3</strain>
    </source>
</reference>
<dbReference type="AlphaFoldDB" id="A0A235FB77"/>
<dbReference type="OrthoDB" id="1809393at2"/>